<keyword evidence="2" id="KW-1185">Reference proteome</keyword>
<gene>
    <name evidence="1" type="ORF">Tco_0702838</name>
</gene>
<proteinExistence type="predicted"/>
<organism evidence="1 2">
    <name type="scientific">Tanacetum coccineum</name>
    <dbReference type="NCBI Taxonomy" id="301880"/>
    <lineage>
        <taxon>Eukaryota</taxon>
        <taxon>Viridiplantae</taxon>
        <taxon>Streptophyta</taxon>
        <taxon>Embryophyta</taxon>
        <taxon>Tracheophyta</taxon>
        <taxon>Spermatophyta</taxon>
        <taxon>Magnoliopsida</taxon>
        <taxon>eudicotyledons</taxon>
        <taxon>Gunneridae</taxon>
        <taxon>Pentapetalae</taxon>
        <taxon>asterids</taxon>
        <taxon>campanulids</taxon>
        <taxon>Asterales</taxon>
        <taxon>Asteraceae</taxon>
        <taxon>Asteroideae</taxon>
        <taxon>Anthemideae</taxon>
        <taxon>Anthemidinae</taxon>
        <taxon>Tanacetum</taxon>
    </lineage>
</organism>
<reference evidence="1" key="2">
    <citation type="submission" date="2022-01" db="EMBL/GenBank/DDBJ databases">
        <authorList>
            <person name="Yamashiro T."/>
            <person name="Shiraishi A."/>
            <person name="Satake H."/>
            <person name="Nakayama K."/>
        </authorList>
    </citation>
    <scope>NUCLEOTIDE SEQUENCE</scope>
</reference>
<comment type="caution">
    <text evidence="1">The sequence shown here is derived from an EMBL/GenBank/DDBJ whole genome shotgun (WGS) entry which is preliminary data.</text>
</comment>
<dbReference type="Proteomes" id="UP001151760">
    <property type="component" value="Unassembled WGS sequence"/>
</dbReference>
<name>A0ABQ4XYH5_9ASTR</name>
<sequence>MRALRKLAAGPYSLEKRLARLEAEAKKAKENGFVDDPMFFYDKVYTNLRKYGNEFGVSSQHSKDLCKRKKQTIAIKEHLNTILNNNNRKDIRSLLRSIQDGIQIVTHFYNETRDVPYNYMGRRFIPELKRARLFAIVLNVCYPNKIEEKIWKEFEEIDKENLCFLLLDAFACEHEVDLLMRNGVERMSIDADHPIVSADGNFSVKAFNEACTKAMSGKYFKCLQSIYETVETFPLLHRRLWRYRSVQSSSVMQVGFAFLITSIHSPLVGLDIFHWIHMIVELGLDSWSLISRRLQQPEVDRFDLDELGVGKLKLD</sequence>
<evidence type="ECO:0000313" key="2">
    <source>
        <dbReference type="Proteomes" id="UP001151760"/>
    </source>
</evidence>
<dbReference type="EMBL" id="BQNB010009903">
    <property type="protein sequence ID" value="GJS69997.1"/>
    <property type="molecule type" value="Genomic_DNA"/>
</dbReference>
<accession>A0ABQ4XYH5</accession>
<protein>
    <submittedName>
        <fullName evidence="1">Uncharacterized protein</fullName>
    </submittedName>
</protein>
<evidence type="ECO:0000313" key="1">
    <source>
        <dbReference type="EMBL" id="GJS69997.1"/>
    </source>
</evidence>
<reference evidence="1" key="1">
    <citation type="journal article" date="2022" name="Int. J. Mol. Sci.">
        <title>Draft Genome of Tanacetum Coccineum: Genomic Comparison of Closely Related Tanacetum-Family Plants.</title>
        <authorList>
            <person name="Yamashiro T."/>
            <person name="Shiraishi A."/>
            <person name="Nakayama K."/>
            <person name="Satake H."/>
        </authorList>
    </citation>
    <scope>NUCLEOTIDE SEQUENCE</scope>
</reference>